<dbReference type="OrthoDB" id="108634at2759"/>
<feature type="transmembrane region" description="Helical" evidence="1">
    <location>
        <begin position="462"/>
        <end position="482"/>
    </location>
</feature>
<feature type="transmembrane region" description="Helical" evidence="1">
    <location>
        <begin position="422"/>
        <end position="442"/>
    </location>
</feature>
<name>A0A9W6XM26_9STRA</name>
<keyword evidence="1" id="KW-0472">Membrane</keyword>
<keyword evidence="1" id="KW-1133">Transmembrane helix</keyword>
<proteinExistence type="predicted"/>
<gene>
    <name evidence="2" type="ORF">Pfra01_001296800</name>
</gene>
<feature type="transmembrane region" description="Helical" evidence="1">
    <location>
        <begin position="254"/>
        <end position="272"/>
    </location>
</feature>
<feature type="transmembrane region" description="Helical" evidence="1">
    <location>
        <begin position="167"/>
        <end position="190"/>
    </location>
</feature>
<feature type="transmembrane region" description="Helical" evidence="1">
    <location>
        <begin position="127"/>
        <end position="155"/>
    </location>
</feature>
<dbReference type="EMBL" id="BSXT01001324">
    <property type="protein sequence ID" value="GMF41241.1"/>
    <property type="molecule type" value="Genomic_DNA"/>
</dbReference>
<evidence type="ECO:0000313" key="2">
    <source>
        <dbReference type="EMBL" id="GMF41241.1"/>
    </source>
</evidence>
<evidence type="ECO:0000313" key="3">
    <source>
        <dbReference type="Proteomes" id="UP001165121"/>
    </source>
</evidence>
<dbReference type="AlphaFoldDB" id="A0A9W6XM26"/>
<feature type="transmembrane region" description="Helical" evidence="1">
    <location>
        <begin position="30"/>
        <end position="54"/>
    </location>
</feature>
<comment type="caution">
    <text evidence="2">The sequence shown here is derived from an EMBL/GenBank/DDBJ whole genome shotgun (WGS) entry which is preliminary data.</text>
</comment>
<feature type="transmembrane region" description="Helical" evidence="1">
    <location>
        <begin position="223"/>
        <end position="242"/>
    </location>
</feature>
<evidence type="ECO:0000256" key="1">
    <source>
        <dbReference type="SAM" id="Phobius"/>
    </source>
</evidence>
<accession>A0A9W6XM26</accession>
<feature type="transmembrane region" description="Helical" evidence="1">
    <location>
        <begin position="66"/>
        <end position="85"/>
    </location>
</feature>
<keyword evidence="1" id="KW-0812">Transmembrane</keyword>
<feature type="transmembrane region" description="Helical" evidence="1">
    <location>
        <begin position="97"/>
        <end position="121"/>
    </location>
</feature>
<keyword evidence="3" id="KW-1185">Reference proteome</keyword>
<organism evidence="2 3">
    <name type="scientific">Phytophthora fragariaefolia</name>
    <dbReference type="NCBI Taxonomy" id="1490495"/>
    <lineage>
        <taxon>Eukaryota</taxon>
        <taxon>Sar</taxon>
        <taxon>Stramenopiles</taxon>
        <taxon>Oomycota</taxon>
        <taxon>Peronosporomycetes</taxon>
        <taxon>Peronosporales</taxon>
        <taxon>Peronosporaceae</taxon>
        <taxon>Phytophthora</taxon>
    </lineage>
</organism>
<protein>
    <submittedName>
        <fullName evidence="2">Unnamed protein product</fullName>
    </submittedName>
</protein>
<sequence>MWPGKLLWHNNNQYGPPSCQGQTQPSNTRVVAVCLLTPIPALLATSLIDCIPLRPPDEGWRANKTLWIRLFIEAFAVAIGLISQVREVIITGTISTTGAVVISAGTAACYVTIAIVVAVYWQFPVPFGFVISVAPVVFFFGLWTILVVGPHIFFTTPLLRQQLKSQIVIVATQGLVGVLYPCFSIVFIRFSGARQAAFVLIMPLIKYTTKQIIANAAANLHEYVGPIVVFSVDVFNVFYIAICMQSSKSLATTLIMVTADGFHMFVALRTIFHLANVVQKRRISDTTSHTVDYVKELPRMVRNVFLTSAATLQSVFGPHSFGQRQKHGVTTGMNLINVAPKLHQFIPSIQLRARSLDSFQQGKWNSYKQSISRKLVKLMHTITAIAPDKALKAAIGRRGVEEAAWEGLRALFHSEYLLMAEYVEAVLPMLYVVYLTLIFNLPVARFYPHTSSLTPEKLVQNAVSIMMYATVEAITFIGLLILMRHKFGMSPLYQLAFVLETQVYILQGHLFLSLRLFSKWRSITTTYCHSTDLIATAITSMYSPTTALHKRAPSVDPAELAEAAAEDQTRACPNLSISHSTMCSRT</sequence>
<dbReference type="Proteomes" id="UP001165121">
    <property type="component" value="Unassembled WGS sequence"/>
</dbReference>
<reference evidence="2" key="1">
    <citation type="submission" date="2023-04" db="EMBL/GenBank/DDBJ databases">
        <title>Phytophthora fragariaefolia NBRC 109709.</title>
        <authorList>
            <person name="Ichikawa N."/>
            <person name="Sato H."/>
            <person name="Tonouchi N."/>
        </authorList>
    </citation>
    <scope>NUCLEOTIDE SEQUENCE</scope>
    <source>
        <strain evidence="2">NBRC 109709</strain>
    </source>
</reference>